<reference evidence="1 2" key="1">
    <citation type="submission" date="2019-02" db="EMBL/GenBank/DDBJ databases">
        <title>Deep-cultivation of Planctomycetes and their phenomic and genomic characterization uncovers novel biology.</title>
        <authorList>
            <person name="Wiegand S."/>
            <person name="Jogler M."/>
            <person name="Boedeker C."/>
            <person name="Pinto D."/>
            <person name="Vollmers J."/>
            <person name="Rivas-Marin E."/>
            <person name="Kohn T."/>
            <person name="Peeters S.H."/>
            <person name="Heuer A."/>
            <person name="Rast P."/>
            <person name="Oberbeckmann S."/>
            <person name="Bunk B."/>
            <person name="Jeske O."/>
            <person name="Meyerdierks A."/>
            <person name="Storesund J.E."/>
            <person name="Kallscheuer N."/>
            <person name="Luecker S."/>
            <person name="Lage O.M."/>
            <person name="Pohl T."/>
            <person name="Merkel B.J."/>
            <person name="Hornburger P."/>
            <person name="Mueller R.-W."/>
            <person name="Bruemmer F."/>
            <person name="Labrenz M."/>
            <person name="Spormann A.M."/>
            <person name="Op Den Camp H."/>
            <person name="Overmann J."/>
            <person name="Amann R."/>
            <person name="Jetten M.S.M."/>
            <person name="Mascher T."/>
            <person name="Medema M.H."/>
            <person name="Devos D.P."/>
            <person name="Kaster A.-K."/>
            <person name="Ovreas L."/>
            <person name="Rohde M."/>
            <person name="Galperin M.Y."/>
            <person name="Jogler C."/>
        </authorList>
    </citation>
    <scope>NUCLEOTIDE SEQUENCE [LARGE SCALE GENOMIC DNA]</scope>
    <source>
        <strain evidence="1 2">Poly41</strain>
    </source>
</reference>
<name>A0A5C6DJ10_9BACT</name>
<gene>
    <name evidence="1" type="ORF">Poly41_40490</name>
</gene>
<evidence type="ECO:0008006" key="3">
    <source>
        <dbReference type="Google" id="ProtNLM"/>
    </source>
</evidence>
<dbReference type="OrthoDB" id="1551055at2"/>
<organism evidence="1 2">
    <name type="scientific">Novipirellula artificiosorum</name>
    <dbReference type="NCBI Taxonomy" id="2528016"/>
    <lineage>
        <taxon>Bacteria</taxon>
        <taxon>Pseudomonadati</taxon>
        <taxon>Planctomycetota</taxon>
        <taxon>Planctomycetia</taxon>
        <taxon>Pirellulales</taxon>
        <taxon>Pirellulaceae</taxon>
        <taxon>Novipirellula</taxon>
    </lineage>
</organism>
<dbReference type="Gene3D" id="3.30.460.40">
    <property type="match status" value="1"/>
</dbReference>
<dbReference type="Proteomes" id="UP000319143">
    <property type="component" value="Unassembled WGS sequence"/>
</dbReference>
<keyword evidence="2" id="KW-1185">Reference proteome</keyword>
<sequence>MTEQELLQDCLRRLNQSSIDYMLVGSMASNYWGIPRSTHDIDFVIEFEDADVDAIVNLFEDDFFIQEISVRSALKPPYQFNALDNRSALKVDFFRLAGDAYELERFKRRRSVTILGQPAILAAPEDVILHKLRWYTISPSDRQLTDSVGILSVSDDVIDNEYLNHWASEIGVMELLDNIRTGQTPPKST</sequence>
<evidence type="ECO:0000313" key="1">
    <source>
        <dbReference type="EMBL" id="TWU34906.1"/>
    </source>
</evidence>
<dbReference type="AlphaFoldDB" id="A0A5C6DJ10"/>
<evidence type="ECO:0000313" key="2">
    <source>
        <dbReference type="Proteomes" id="UP000319143"/>
    </source>
</evidence>
<dbReference type="RefSeq" id="WP_146528342.1">
    <property type="nucleotide sequence ID" value="NZ_SJPV01000007.1"/>
</dbReference>
<comment type="caution">
    <text evidence="1">The sequence shown here is derived from an EMBL/GenBank/DDBJ whole genome shotgun (WGS) entry which is preliminary data.</text>
</comment>
<accession>A0A5C6DJ10</accession>
<dbReference type="SUPFAM" id="SSF81301">
    <property type="entry name" value="Nucleotidyltransferase"/>
    <property type="match status" value="1"/>
</dbReference>
<dbReference type="InterPro" id="IPR043519">
    <property type="entry name" value="NT_sf"/>
</dbReference>
<dbReference type="EMBL" id="SJPV01000007">
    <property type="protein sequence ID" value="TWU34906.1"/>
    <property type="molecule type" value="Genomic_DNA"/>
</dbReference>
<protein>
    <recommendedName>
        <fullName evidence="3">Nucleotidyltransferase family protein</fullName>
    </recommendedName>
</protein>
<proteinExistence type="predicted"/>